<keyword evidence="6 8" id="KW-0472">Membrane</keyword>
<evidence type="ECO:0000256" key="1">
    <source>
        <dbReference type="ARBA" id="ARBA00004651"/>
    </source>
</evidence>
<dbReference type="SMART" id="SM00382">
    <property type="entry name" value="AAA"/>
    <property type="match status" value="1"/>
</dbReference>
<dbReference type="Gene3D" id="3.40.50.300">
    <property type="entry name" value="P-loop containing nucleotide triphosphate hydrolases"/>
    <property type="match status" value="1"/>
</dbReference>
<keyword evidence="7" id="KW-0175">Coiled coil</keyword>
<evidence type="ECO:0000256" key="8">
    <source>
        <dbReference type="SAM" id="Phobius"/>
    </source>
</evidence>
<dbReference type="CDD" id="cd03228">
    <property type="entry name" value="ABCC_MRP_Like"/>
    <property type="match status" value="1"/>
</dbReference>
<accession>A0ABW4HSA5</accession>
<evidence type="ECO:0000259" key="9">
    <source>
        <dbReference type="PROSITE" id="PS50893"/>
    </source>
</evidence>
<dbReference type="InterPro" id="IPR039421">
    <property type="entry name" value="Type_1_exporter"/>
</dbReference>
<sequence>MKDLSVIIRLLFKEKKDILLSVICGFIGGITAVGLFSASGYLISQAAFAPPIYTLMILVATVKLLGIISAVSRYGERYYSHRGTFTMLSNIRVSFYERLEPLAPRIFQKFRSGDLLARIVGDVETLQNFFLRVFYPPIVLLLVFLCTIFFTAFFSWVHALIIFTGFILTTVLIPAFFAWRQRKVDQGLREERGRLSTEVTELFYGFRDLKIYQQLDEKEESLEAIAEDYVKEQEKAGIHHLYNESVNTFISLVISVVVLAVGAYLIAQGSLDGIFLAMLLMISLTVFENTTSMAIFPSHLEDNRRAAKRLESVVGTQVSVEKETEVLDINSSPTIEMKNVSFSYPDEERETLNGINLSFPVGTKSAIVGPSGSGKSTILSLLLNFNKVDAGEILLNHQDINDIDKESIWKHSNVVLQENHFFFGTVKDNLAIASENATNEELQDVLKKVELEHLQLNSQVLEKGANLSGGEKQRLAIARAMLKNSFIWMLDEPTSSMDSLTEAKIYEELFQLAANDTLVLISHRLNGLEKMDQIIVMEDGKVVEVGNYEDLMQKQGYFYELKQIEQSVFQG</sequence>
<keyword evidence="4" id="KW-0067">ATP-binding</keyword>
<dbReference type="RefSeq" id="WP_251512187.1">
    <property type="nucleotide sequence ID" value="NZ_JAMBON010000004.1"/>
</dbReference>
<dbReference type="Pfam" id="PF00005">
    <property type="entry name" value="ABC_tran"/>
    <property type="match status" value="1"/>
</dbReference>
<evidence type="ECO:0000256" key="6">
    <source>
        <dbReference type="ARBA" id="ARBA00023136"/>
    </source>
</evidence>
<feature type="coiled-coil region" evidence="7">
    <location>
        <begin position="432"/>
        <end position="459"/>
    </location>
</feature>
<dbReference type="InterPro" id="IPR011527">
    <property type="entry name" value="ABC1_TM_dom"/>
</dbReference>
<dbReference type="InterPro" id="IPR027417">
    <property type="entry name" value="P-loop_NTPase"/>
</dbReference>
<keyword evidence="2 8" id="KW-0812">Transmembrane</keyword>
<gene>
    <name evidence="11" type="primary">cydC</name>
    <name evidence="11" type="ORF">ACFSBH_10265</name>
</gene>
<keyword evidence="12" id="KW-1185">Reference proteome</keyword>
<dbReference type="InterPro" id="IPR003593">
    <property type="entry name" value="AAA+_ATPase"/>
</dbReference>
<dbReference type="NCBIfam" id="TIGR02868">
    <property type="entry name" value="CydC"/>
    <property type="match status" value="1"/>
</dbReference>
<dbReference type="PANTHER" id="PTHR43394">
    <property type="entry name" value="ATP-DEPENDENT PERMEASE MDL1, MITOCHONDRIAL"/>
    <property type="match status" value="1"/>
</dbReference>
<dbReference type="Proteomes" id="UP001597221">
    <property type="component" value="Unassembled WGS sequence"/>
</dbReference>
<reference evidence="12" key="1">
    <citation type="journal article" date="2019" name="Int. J. Syst. Evol. Microbiol.">
        <title>The Global Catalogue of Microorganisms (GCM) 10K type strain sequencing project: providing services to taxonomists for standard genome sequencing and annotation.</title>
        <authorList>
            <consortium name="The Broad Institute Genomics Platform"/>
            <consortium name="The Broad Institute Genome Sequencing Center for Infectious Disease"/>
            <person name="Wu L."/>
            <person name="Ma J."/>
        </authorList>
    </citation>
    <scope>NUCLEOTIDE SEQUENCE [LARGE SCALE GENOMIC DNA]</scope>
    <source>
        <strain evidence="12">CGMCC 1.12376</strain>
    </source>
</reference>
<evidence type="ECO:0000256" key="7">
    <source>
        <dbReference type="SAM" id="Coils"/>
    </source>
</evidence>
<organism evidence="11 12">
    <name type="scientific">Oceanobacillus luteolus</name>
    <dbReference type="NCBI Taxonomy" id="1274358"/>
    <lineage>
        <taxon>Bacteria</taxon>
        <taxon>Bacillati</taxon>
        <taxon>Bacillota</taxon>
        <taxon>Bacilli</taxon>
        <taxon>Bacillales</taxon>
        <taxon>Bacillaceae</taxon>
        <taxon>Oceanobacillus</taxon>
    </lineage>
</organism>
<evidence type="ECO:0000313" key="12">
    <source>
        <dbReference type="Proteomes" id="UP001597221"/>
    </source>
</evidence>
<evidence type="ECO:0000259" key="10">
    <source>
        <dbReference type="PROSITE" id="PS50929"/>
    </source>
</evidence>
<evidence type="ECO:0000256" key="2">
    <source>
        <dbReference type="ARBA" id="ARBA00022692"/>
    </source>
</evidence>
<dbReference type="PROSITE" id="PS50929">
    <property type="entry name" value="ABC_TM1F"/>
    <property type="match status" value="1"/>
</dbReference>
<evidence type="ECO:0000313" key="11">
    <source>
        <dbReference type="EMBL" id="MFD1608040.1"/>
    </source>
</evidence>
<dbReference type="PROSITE" id="PS50893">
    <property type="entry name" value="ABC_TRANSPORTER_2"/>
    <property type="match status" value="1"/>
</dbReference>
<dbReference type="Pfam" id="PF00664">
    <property type="entry name" value="ABC_membrane"/>
    <property type="match status" value="1"/>
</dbReference>
<proteinExistence type="predicted"/>
<keyword evidence="5 8" id="KW-1133">Transmembrane helix</keyword>
<keyword evidence="3" id="KW-0547">Nucleotide-binding</keyword>
<dbReference type="SUPFAM" id="SSF90123">
    <property type="entry name" value="ABC transporter transmembrane region"/>
    <property type="match status" value="1"/>
</dbReference>
<name>A0ABW4HSA5_9BACI</name>
<protein>
    <submittedName>
        <fullName evidence="11">Thiol reductant ABC exporter subunit CydC</fullName>
    </submittedName>
</protein>
<dbReference type="Gene3D" id="1.20.1560.10">
    <property type="entry name" value="ABC transporter type 1, transmembrane domain"/>
    <property type="match status" value="1"/>
</dbReference>
<feature type="transmembrane region" description="Helical" evidence="8">
    <location>
        <begin position="133"/>
        <end position="154"/>
    </location>
</feature>
<feature type="transmembrane region" description="Helical" evidence="8">
    <location>
        <begin position="249"/>
        <end position="267"/>
    </location>
</feature>
<dbReference type="PANTHER" id="PTHR43394:SF1">
    <property type="entry name" value="ATP-BINDING CASSETTE SUB-FAMILY B MEMBER 10, MITOCHONDRIAL"/>
    <property type="match status" value="1"/>
</dbReference>
<feature type="domain" description="ABC transporter" evidence="9">
    <location>
        <begin position="335"/>
        <end position="564"/>
    </location>
</feature>
<dbReference type="InterPro" id="IPR036640">
    <property type="entry name" value="ABC1_TM_sf"/>
</dbReference>
<dbReference type="EMBL" id="JBHUDE010000046">
    <property type="protein sequence ID" value="MFD1608040.1"/>
    <property type="molecule type" value="Genomic_DNA"/>
</dbReference>
<feature type="domain" description="ABC transmembrane type-1" evidence="10">
    <location>
        <begin position="19"/>
        <end position="302"/>
    </location>
</feature>
<dbReference type="InterPro" id="IPR014223">
    <property type="entry name" value="ABC_CydC/D"/>
</dbReference>
<feature type="transmembrane region" description="Helical" evidence="8">
    <location>
        <begin position="18"/>
        <end position="40"/>
    </location>
</feature>
<dbReference type="InterPro" id="IPR017871">
    <property type="entry name" value="ABC_transporter-like_CS"/>
</dbReference>
<feature type="transmembrane region" description="Helical" evidence="8">
    <location>
        <begin position="160"/>
        <end position="179"/>
    </location>
</feature>
<feature type="transmembrane region" description="Helical" evidence="8">
    <location>
        <begin position="52"/>
        <end position="72"/>
    </location>
</feature>
<comment type="caution">
    <text evidence="11">The sequence shown here is derived from an EMBL/GenBank/DDBJ whole genome shotgun (WGS) entry which is preliminary data.</text>
</comment>
<dbReference type="InterPro" id="IPR003439">
    <property type="entry name" value="ABC_transporter-like_ATP-bd"/>
</dbReference>
<evidence type="ECO:0000256" key="4">
    <source>
        <dbReference type="ARBA" id="ARBA00022840"/>
    </source>
</evidence>
<evidence type="ECO:0000256" key="5">
    <source>
        <dbReference type="ARBA" id="ARBA00022989"/>
    </source>
</evidence>
<dbReference type="PROSITE" id="PS00211">
    <property type="entry name" value="ABC_TRANSPORTER_1"/>
    <property type="match status" value="1"/>
</dbReference>
<dbReference type="CDD" id="cd18585">
    <property type="entry name" value="ABC_6TM_CydC"/>
    <property type="match status" value="1"/>
</dbReference>
<comment type="subcellular location">
    <subcellularLocation>
        <location evidence="1">Cell membrane</location>
        <topology evidence="1">Multi-pass membrane protein</topology>
    </subcellularLocation>
</comment>
<dbReference type="SUPFAM" id="SSF52540">
    <property type="entry name" value="P-loop containing nucleoside triphosphate hydrolases"/>
    <property type="match status" value="1"/>
</dbReference>
<evidence type="ECO:0000256" key="3">
    <source>
        <dbReference type="ARBA" id="ARBA00022741"/>
    </source>
</evidence>